<feature type="compositionally biased region" description="Basic and acidic residues" evidence="1">
    <location>
        <begin position="325"/>
        <end position="335"/>
    </location>
</feature>
<name>A0ABR4KMZ3_9EURO</name>
<feature type="compositionally biased region" description="Polar residues" evidence="1">
    <location>
        <begin position="488"/>
        <end position="497"/>
    </location>
</feature>
<feature type="compositionally biased region" description="Basic and acidic residues" evidence="1">
    <location>
        <begin position="225"/>
        <end position="235"/>
    </location>
</feature>
<feature type="compositionally biased region" description="Pro residues" evidence="1">
    <location>
        <begin position="459"/>
        <end position="472"/>
    </location>
</feature>
<feature type="compositionally biased region" description="Polar residues" evidence="1">
    <location>
        <begin position="537"/>
        <end position="565"/>
    </location>
</feature>
<feature type="compositionally biased region" description="Basic and acidic residues" evidence="1">
    <location>
        <begin position="432"/>
        <end position="444"/>
    </location>
</feature>
<feature type="compositionally biased region" description="Polar residues" evidence="1">
    <location>
        <begin position="505"/>
        <end position="527"/>
    </location>
</feature>
<feature type="region of interest" description="Disordered" evidence="1">
    <location>
        <begin position="74"/>
        <end position="687"/>
    </location>
</feature>
<keyword evidence="3" id="KW-1185">Reference proteome</keyword>
<feature type="compositionally biased region" description="Basic and acidic residues" evidence="1">
    <location>
        <begin position="277"/>
        <end position="286"/>
    </location>
</feature>
<dbReference type="GeneID" id="98164359"/>
<dbReference type="EMBL" id="JBFXLR010000013">
    <property type="protein sequence ID" value="KAL2853642.1"/>
    <property type="molecule type" value="Genomic_DNA"/>
</dbReference>
<evidence type="ECO:0000256" key="1">
    <source>
        <dbReference type="SAM" id="MobiDB-lite"/>
    </source>
</evidence>
<feature type="compositionally biased region" description="Basic and acidic residues" evidence="1">
    <location>
        <begin position="575"/>
        <end position="592"/>
    </location>
</feature>
<gene>
    <name evidence="2" type="ORF">BJX68DRAFT_45249</name>
</gene>
<feature type="compositionally biased region" description="Polar residues" evidence="1">
    <location>
        <begin position="599"/>
        <end position="609"/>
    </location>
</feature>
<feature type="compositionally biased region" description="Basic and acidic residues" evidence="1">
    <location>
        <begin position="380"/>
        <end position="400"/>
    </location>
</feature>
<feature type="compositionally biased region" description="Polar residues" evidence="1">
    <location>
        <begin position="161"/>
        <end position="172"/>
    </location>
</feature>
<proteinExistence type="predicted"/>
<organism evidence="2 3">
    <name type="scientific">Aspergillus pseudodeflectus</name>
    <dbReference type="NCBI Taxonomy" id="176178"/>
    <lineage>
        <taxon>Eukaryota</taxon>
        <taxon>Fungi</taxon>
        <taxon>Dikarya</taxon>
        <taxon>Ascomycota</taxon>
        <taxon>Pezizomycotina</taxon>
        <taxon>Eurotiomycetes</taxon>
        <taxon>Eurotiomycetidae</taxon>
        <taxon>Eurotiales</taxon>
        <taxon>Aspergillaceae</taxon>
        <taxon>Aspergillus</taxon>
        <taxon>Aspergillus subgen. Nidulantes</taxon>
    </lineage>
</organism>
<dbReference type="Proteomes" id="UP001610444">
    <property type="component" value="Unassembled WGS sequence"/>
</dbReference>
<dbReference type="RefSeq" id="XP_070901008.1">
    <property type="nucleotide sequence ID" value="XM_071049195.1"/>
</dbReference>
<reference evidence="2 3" key="1">
    <citation type="submission" date="2024-07" db="EMBL/GenBank/DDBJ databases">
        <title>Section-level genome sequencing and comparative genomics of Aspergillus sections Usti and Cavernicolus.</title>
        <authorList>
            <consortium name="Lawrence Berkeley National Laboratory"/>
            <person name="Nybo J.L."/>
            <person name="Vesth T.C."/>
            <person name="Theobald S."/>
            <person name="Frisvad J.C."/>
            <person name="Larsen T.O."/>
            <person name="Kjaerboelling I."/>
            <person name="Rothschild-Mancinelli K."/>
            <person name="Lyhne E.K."/>
            <person name="Kogle M.E."/>
            <person name="Barry K."/>
            <person name="Clum A."/>
            <person name="Na H."/>
            <person name="Ledsgaard L."/>
            <person name="Lin J."/>
            <person name="Lipzen A."/>
            <person name="Kuo A."/>
            <person name="Riley R."/>
            <person name="Mondo S."/>
            <person name="LaButti K."/>
            <person name="Haridas S."/>
            <person name="Pangalinan J."/>
            <person name="Salamov A.A."/>
            <person name="Simmons B.A."/>
            <person name="Magnuson J.K."/>
            <person name="Chen J."/>
            <person name="Drula E."/>
            <person name="Henrissat B."/>
            <person name="Wiebenga A."/>
            <person name="Lubbers R.J."/>
            <person name="Gomes A.C."/>
            <person name="Macurrencykelacurrency M.R."/>
            <person name="Stajich J."/>
            <person name="Grigoriev I.V."/>
            <person name="Mortensen U.H."/>
            <person name="De vries R.P."/>
            <person name="Baker S.E."/>
            <person name="Andersen M.R."/>
        </authorList>
    </citation>
    <scope>NUCLEOTIDE SEQUENCE [LARGE SCALE GENOMIC DNA]</scope>
    <source>
        <strain evidence="2 3">CBS 756.74</strain>
    </source>
</reference>
<comment type="caution">
    <text evidence="2">The sequence shown here is derived from an EMBL/GenBank/DDBJ whole genome shotgun (WGS) entry which is preliminary data.</text>
</comment>
<feature type="region of interest" description="Disordered" evidence="1">
    <location>
        <begin position="709"/>
        <end position="733"/>
    </location>
</feature>
<feature type="compositionally biased region" description="Low complexity" evidence="1">
    <location>
        <begin position="716"/>
        <end position="728"/>
    </location>
</feature>
<accession>A0ABR4KMZ3</accession>
<sequence>MYISATLGMPLRWRKRPQRPPVPFVEDEVESLSRELNGSSHRGELPGIEGVKARGTVNQYPMILDVEILFPSKASSNVEEKSSSRNDLSGIKASRRAPKVDNQQDPKQNPLRHPAGESQSQEPGKPRSRSPTKPQDVRPRTQPPQPSQPLQPTQHQIHVPHTNTYGPSQRPISRQPEPSPRAPVRMDMSPPKLVPDGALKSQSVPSRTTSMRQGREQQSGSPTRPRPEPTRDTAVRENVLLPRPVPEMIQKSQSLPSRTPSVRREREQKSSSPTRAEVVRDTDVRAESLPPKRMPDVAPKVLTLPSRTPSLRREKEQTAGSNARTHSEPARDINVRIETLPPRQVSNAAQKNSSPPSRPLPIPSEKQQRAPSTIPNQPEPVRDTDLRRPELSKRVPDATHRSQSVARPPVPSQEAGHRRTRSSTVSYQPEIVVRESGVRVDKIPARPLPDLPQTSQAPQYPPVPPRSAPPKASPAVASTDPVPEVPRRSQTVPLQSLPNPPAQGPRTSSTSTTKRQATTKYDPSNKPSPVELRPTSEYASDSATMRLSHGATSNDSSPTQVDRSSPPSPGLSIAERLEEKLKIRREQRDSAAGHEYPSPRNTSNSSGSRSPEKPVASTQPPGAWPADPPSDASSGTTPFPSLEASTGQTKPQESAPAPLKSALRSQSLDRDQPAPAQPARRRTVSFAEEPLEFPSQALVKVDHETALTQVQKQDMSPESSRSSSPNASLTLAPCPRSVPVAGYQDWHTIDGLTHLDICPSCVKQMRKTIFRDRIMLSAPKSRNEPIRCAMSEPWTRLAWMQTLKKKLDNLDLLDDITASPPGGKSCTGRIISDQYWYRIIDPDTGAYLPQFNVCSACVRNIRLLMPAHRETFERCTSSQERVCDFVVDSPRFIRYIDALDFAANRAEQEGKTPDLSEFLAYARRKVVLRDCRRSRLILNTWHYMPQLPEFTVCEDCYDDIVWPLCKARHPIAREFSTVPRLLPGDKSSSREASCQLYSPRIRAKFNDAVRRDDLQFIKWMALTRFDAEQRFRDRQDELLEDQDRGYDRSGDLRKNLEDWKRYE</sequence>
<feature type="compositionally biased region" description="Polar residues" evidence="1">
    <location>
        <begin position="200"/>
        <end position="221"/>
    </location>
</feature>
<feature type="compositionally biased region" description="Polar residues" evidence="1">
    <location>
        <begin position="250"/>
        <end position="260"/>
    </location>
</feature>
<evidence type="ECO:0000313" key="3">
    <source>
        <dbReference type="Proteomes" id="UP001610444"/>
    </source>
</evidence>
<protein>
    <submittedName>
        <fullName evidence="2">Uncharacterized protein</fullName>
    </submittedName>
</protein>
<feature type="compositionally biased region" description="Polar residues" evidence="1">
    <location>
        <begin position="631"/>
        <end position="652"/>
    </location>
</feature>
<evidence type="ECO:0000313" key="2">
    <source>
        <dbReference type="EMBL" id="KAL2853642.1"/>
    </source>
</evidence>